<reference evidence="2" key="1">
    <citation type="submission" date="2020-08" db="EMBL/GenBank/DDBJ databases">
        <title>Multicomponent nature underlies the extraordinary mechanical properties of spider dragline silk.</title>
        <authorList>
            <person name="Kono N."/>
            <person name="Nakamura H."/>
            <person name="Mori M."/>
            <person name="Yoshida Y."/>
            <person name="Ohtoshi R."/>
            <person name="Malay A.D."/>
            <person name="Moran D.A.P."/>
            <person name="Tomita M."/>
            <person name="Numata K."/>
            <person name="Arakawa K."/>
        </authorList>
    </citation>
    <scope>NUCLEOTIDE SEQUENCE</scope>
</reference>
<proteinExistence type="predicted"/>
<gene>
    <name evidence="2" type="ORF">NPIL_82331</name>
</gene>
<comment type="caution">
    <text evidence="2">The sequence shown here is derived from an EMBL/GenBank/DDBJ whole genome shotgun (WGS) entry which is preliminary data.</text>
</comment>
<name>A0A8X6R0U6_NEPPI</name>
<accession>A0A8X6R0U6</accession>
<dbReference type="EMBL" id="BMAW01086450">
    <property type="protein sequence ID" value="GFU47373.1"/>
    <property type="molecule type" value="Genomic_DNA"/>
</dbReference>
<dbReference type="Proteomes" id="UP000887013">
    <property type="component" value="Unassembled WGS sequence"/>
</dbReference>
<protein>
    <submittedName>
        <fullName evidence="2">Uncharacterized protein</fullName>
    </submittedName>
</protein>
<feature type="region of interest" description="Disordered" evidence="1">
    <location>
        <begin position="1"/>
        <end position="28"/>
    </location>
</feature>
<sequence>MNERPSGMEKCLQSLHAPPRKDPVSAEHTLRHSAPAVVLKRWNTCSEMAWQHDLQMRRNQGMKMSNSGLINSAVHSEVEILGFGLP</sequence>
<evidence type="ECO:0000256" key="1">
    <source>
        <dbReference type="SAM" id="MobiDB-lite"/>
    </source>
</evidence>
<organism evidence="2 3">
    <name type="scientific">Nephila pilipes</name>
    <name type="common">Giant wood spider</name>
    <name type="synonym">Nephila maculata</name>
    <dbReference type="NCBI Taxonomy" id="299642"/>
    <lineage>
        <taxon>Eukaryota</taxon>
        <taxon>Metazoa</taxon>
        <taxon>Ecdysozoa</taxon>
        <taxon>Arthropoda</taxon>
        <taxon>Chelicerata</taxon>
        <taxon>Arachnida</taxon>
        <taxon>Araneae</taxon>
        <taxon>Araneomorphae</taxon>
        <taxon>Entelegynae</taxon>
        <taxon>Araneoidea</taxon>
        <taxon>Nephilidae</taxon>
        <taxon>Nephila</taxon>
    </lineage>
</organism>
<dbReference type="AlphaFoldDB" id="A0A8X6R0U6"/>
<feature type="compositionally biased region" description="Basic and acidic residues" evidence="1">
    <location>
        <begin position="19"/>
        <end position="28"/>
    </location>
</feature>
<evidence type="ECO:0000313" key="2">
    <source>
        <dbReference type="EMBL" id="GFU47373.1"/>
    </source>
</evidence>
<keyword evidence="3" id="KW-1185">Reference proteome</keyword>
<evidence type="ECO:0000313" key="3">
    <source>
        <dbReference type="Proteomes" id="UP000887013"/>
    </source>
</evidence>